<feature type="signal peptide" evidence="3">
    <location>
        <begin position="1"/>
        <end position="20"/>
    </location>
</feature>
<dbReference type="EnsemblMetazoa" id="ACUA005207-RA">
    <property type="protein sequence ID" value="ACUA005207-PA"/>
    <property type="gene ID" value="ACUA005207"/>
</dbReference>
<keyword evidence="5" id="KW-1185">Reference proteome</keyword>
<reference evidence="5" key="1">
    <citation type="submission" date="2013-09" db="EMBL/GenBank/DDBJ databases">
        <title>The Genome Sequence of Anopheles culicifacies species A.</title>
        <authorList>
            <consortium name="The Broad Institute Genomics Platform"/>
            <person name="Neafsey D.E."/>
            <person name="Besansky N."/>
            <person name="Howell P."/>
            <person name="Walton C."/>
            <person name="Young S.K."/>
            <person name="Zeng Q."/>
            <person name="Gargeya S."/>
            <person name="Fitzgerald M."/>
            <person name="Haas B."/>
            <person name="Abouelleil A."/>
            <person name="Allen A.W."/>
            <person name="Alvarado L."/>
            <person name="Arachchi H.M."/>
            <person name="Berlin A.M."/>
            <person name="Chapman S.B."/>
            <person name="Gainer-Dewar J."/>
            <person name="Goldberg J."/>
            <person name="Griggs A."/>
            <person name="Gujja S."/>
            <person name="Hansen M."/>
            <person name="Howarth C."/>
            <person name="Imamovic A."/>
            <person name="Ireland A."/>
            <person name="Larimer J."/>
            <person name="McCowan C."/>
            <person name="Murphy C."/>
            <person name="Pearson M."/>
            <person name="Poon T.W."/>
            <person name="Priest M."/>
            <person name="Roberts A."/>
            <person name="Saif S."/>
            <person name="Shea T."/>
            <person name="Sisk P."/>
            <person name="Sykes S."/>
            <person name="Wortman J."/>
            <person name="Nusbaum C."/>
            <person name="Birren B."/>
        </authorList>
    </citation>
    <scope>NUCLEOTIDE SEQUENCE [LARGE SCALE GENOMIC DNA]</scope>
    <source>
        <strain evidence="5">A-37</strain>
    </source>
</reference>
<protein>
    <recommendedName>
        <fullName evidence="6">Secreted protein</fullName>
    </recommendedName>
</protein>
<keyword evidence="2" id="KW-0472">Membrane</keyword>
<keyword evidence="3" id="KW-0732">Signal</keyword>
<evidence type="ECO:0000313" key="5">
    <source>
        <dbReference type="Proteomes" id="UP000075883"/>
    </source>
</evidence>
<evidence type="ECO:0000256" key="3">
    <source>
        <dbReference type="SAM" id="SignalP"/>
    </source>
</evidence>
<sequence length="192" mass="20600">MMMMMKMMLMAMMIRMGCSAAVSPLVNTVDAIVKNLELFSRTATCGRPRGNPETTVATRTPKGVGEDRADRAASDMIAKGSGFIASLKPSPSLTLFSSVTNLFYHHRKAFRRKNGDGRYTIADVTVGSGWHGGPTSTCTDANPVQPDTIAAVCVLMHSIIFVVVALAISNMIATATVVLVQFRTNQLASLRS</sequence>
<feature type="chain" id="PRO_5008127637" description="Secreted protein" evidence="3">
    <location>
        <begin position="21"/>
        <end position="192"/>
    </location>
</feature>
<evidence type="ECO:0000256" key="1">
    <source>
        <dbReference type="SAM" id="MobiDB-lite"/>
    </source>
</evidence>
<feature type="region of interest" description="Disordered" evidence="1">
    <location>
        <begin position="44"/>
        <end position="69"/>
    </location>
</feature>
<evidence type="ECO:0000256" key="2">
    <source>
        <dbReference type="SAM" id="Phobius"/>
    </source>
</evidence>
<proteinExistence type="predicted"/>
<evidence type="ECO:0008006" key="6">
    <source>
        <dbReference type="Google" id="ProtNLM"/>
    </source>
</evidence>
<feature type="transmembrane region" description="Helical" evidence="2">
    <location>
        <begin position="154"/>
        <end position="182"/>
    </location>
</feature>
<evidence type="ECO:0000313" key="4">
    <source>
        <dbReference type="EnsemblMetazoa" id="ACUA005207-PA"/>
    </source>
</evidence>
<dbReference type="EMBL" id="AXCM01000836">
    <property type="status" value="NOT_ANNOTATED_CDS"/>
    <property type="molecule type" value="Genomic_DNA"/>
</dbReference>
<reference evidence="4" key="2">
    <citation type="submission" date="2020-05" db="UniProtKB">
        <authorList>
            <consortium name="EnsemblMetazoa"/>
        </authorList>
    </citation>
    <scope>IDENTIFICATION</scope>
    <source>
        <strain evidence="4">A-37</strain>
    </source>
</reference>
<keyword evidence="2" id="KW-0812">Transmembrane</keyword>
<dbReference type="AlphaFoldDB" id="A0A182LYS2"/>
<organism evidence="4 5">
    <name type="scientific">Anopheles culicifacies</name>
    <dbReference type="NCBI Taxonomy" id="139723"/>
    <lineage>
        <taxon>Eukaryota</taxon>
        <taxon>Metazoa</taxon>
        <taxon>Ecdysozoa</taxon>
        <taxon>Arthropoda</taxon>
        <taxon>Hexapoda</taxon>
        <taxon>Insecta</taxon>
        <taxon>Pterygota</taxon>
        <taxon>Neoptera</taxon>
        <taxon>Endopterygota</taxon>
        <taxon>Diptera</taxon>
        <taxon>Nematocera</taxon>
        <taxon>Culicoidea</taxon>
        <taxon>Culicidae</taxon>
        <taxon>Anophelinae</taxon>
        <taxon>Anopheles</taxon>
        <taxon>culicifacies species complex</taxon>
    </lineage>
</organism>
<accession>A0A182LYS2</accession>
<dbReference type="Proteomes" id="UP000075883">
    <property type="component" value="Unassembled WGS sequence"/>
</dbReference>
<dbReference type="VEuPathDB" id="VectorBase:ACUA005207"/>
<keyword evidence="2" id="KW-1133">Transmembrane helix</keyword>
<name>A0A182LYS2_9DIPT</name>